<proteinExistence type="predicted"/>
<dbReference type="SUPFAM" id="SSF100910">
    <property type="entry name" value="Chemosensory protein Csp2"/>
    <property type="match status" value="1"/>
</dbReference>
<dbReference type="Gene3D" id="1.10.2080.10">
    <property type="entry name" value="Insect odorant-binding protein A10/Ejaculatory bulb-specific protein 3"/>
    <property type="match status" value="1"/>
</dbReference>
<keyword evidence="1" id="KW-0732">Signal</keyword>
<dbReference type="Proteomes" id="UP000663880">
    <property type="component" value="Unassembled WGS sequence"/>
</dbReference>
<evidence type="ECO:0000256" key="1">
    <source>
        <dbReference type="SAM" id="SignalP"/>
    </source>
</evidence>
<dbReference type="OrthoDB" id="7182126at2759"/>
<dbReference type="InterPro" id="IPR036682">
    <property type="entry name" value="OS_D_A10/PebIII_sf"/>
</dbReference>
<keyword evidence="3" id="KW-1185">Reference proteome</keyword>
<feature type="signal peptide" evidence="1">
    <location>
        <begin position="1"/>
        <end position="15"/>
    </location>
</feature>
<dbReference type="PANTHER" id="PTHR11257:SF13">
    <property type="entry name" value="GEO07322P1"/>
    <property type="match status" value="1"/>
</dbReference>
<dbReference type="PANTHER" id="PTHR11257">
    <property type="entry name" value="CHEMOSENSORY PROTEIN-RELATED"/>
    <property type="match status" value="1"/>
</dbReference>
<dbReference type="EMBL" id="CAJOBZ010000006">
    <property type="protein sequence ID" value="CAF4808004.1"/>
    <property type="molecule type" value="Genomic_DNA"/>
</dbReference>
<comment type="caution">
    <text evidence="2">The sequence shown here is derived from an EMBL/GenBank/DDBJ whole genome shotgun (WGS) entry which is preliminary data.</text>
</comment>
<accession>A0A821PKJ7</accession>
<evidence type="ECO:0000313" key="3">
    <source>
        <dbReference type="Proteomes" id="UP000663880"/>
    </source>
</evidence>
<dbReference type="Pfam" id="PF03392">
    <property type="entry name" value="OS-D"/>
    <property type="match status" value="1"/>
</dbReference>
<dbReference type="AlphaFoldDB" id="A0A821PKJ7"/>
<protein>
    <submittedName>
        <fullName evidence="2">Uncharacterized protein</fullName>
    </submittedName>
</protein>
<name>A0A821PKJ7_9NEOP</name>
<sequence length="122" mass="14125">MKLLLLSALLGVALAHLCGKFTTADDHYDVAAMLKDPVQVKYHMDCFVGRRICEPFSFSYKKNMPEAIPTACLRCTDGQKHMWNIFLNGLKKYYPTEYLAFQRKYDPSNIFLDELMKAVKDY</sequence>
<reference evidence="2" key="1">
    <citation type="submission" date="2021-02" db="EMBL/GenBank/DDBJ databases">
        <authorList>
            <person name="Steward A R."/>
        </authorList>
    </citation>
    <scope>NUCLEOTIDE SEQUENCE</scope>
</reference>
<dbReference type="InterPro" id="IPR005055">
    <property type="entry name" value="A10/PebIII"/>
</dbReference>
<gene>
    <name evidence="2" type="ORF">PMACD_LOCUS3864</name>
</gene>
<evidence type="ECO:0000313" key="2">
    <source>
        <dbReference type="EMBL" id="CAF4808004.1"/>
    </source>
</evidence>
<organism evidence="2 3">
    <name type="scientific">Pieris macdunnoughi</name>
    <dbReference type="NCBI Taxonomy" id="345717"/>
    <lineage>
        <taxon>Eukaryota</taxon>
        <taxon>Metazoa</taxon>
        <taxon>Ecdysozoa</taxon>
        <taxon>Arthropoda</taxon>
        <taxon>Hexapoda</taxon>
        <taxon>Insecta</taxon>
        <taxon>Pterygota</taxon>
        <taxon>Neoptera</taxon>
        <taxon>Endopterygota</taxon>
        <taxon>Lepidoptera</taxon>
        <taxon>Glossata</taxon>
        <taxon>Ditrysia</taxon>
        <taxon>Papilionoidea</taxon>
        <taxon>Pieridae</taxon>
        <taxon>Pierinae</taxon>
        <taxon>Pieris</taxon>
    </lineage>
</organism>
<feature type="chain" id="PRO_5032996869" evidence="1">
    <location>
        <begin position="16"/>
        <end position="122"/>
    </location>
</feature>